<comment type="caution">
    <text evidence="7">Lacks conserved residue(s) required for the propagation of feature annotation.</text>
</comment>
<dbReference type="STRING" id="634177.GLX_26340"/>
<keyword evidence="6 7" id="KW-1208">Phospholipid metabolism</keyword>
<reference evidence="16" key="1">
    <citation type="journal article" date="2011" name="J. Bacteriol.">
        <title>Complete genome sequence of NBRC 3288, a unique cellulose-nonproducing strain of Gluconacetobacter xylinus isolated from vinegar.</title>
        <authorList>
            <person name="Ogino H."/>
            <person name="Azuma Y."/>
            <person name="Hosoyama A."/>
            <person name="Nakazawa H."/>
            <person name="Matsutani M."/>
            <person name="Hasegawa A."/>
            <person name="Otsuyama K."/>
            <person name="Matsushita K."/>
            <person name="Fujita N."/>
            <person name="Shirai M."/>
        </authorList>
    </citation>
    <scope>NUCLEOTIDE SEQUENCE [LARGE SCALE GENOMIC DNA]</scope>
    <source>
        <strain evidence="16">NBRC 3288 / BCRC 11682 / LMG 1693</strain>
    </source>
</reference>
<dbReference type="PANTHER" id="PTHR11728:SF1">
    <property type="entry name" value="GLYCEROL-3-PHOSPHATE DEHYDROGENASE [NAD(+)] 2, CHLOROPLASTIC"/>
    <property type="match status" value="1"/>
</dbReference>
<dbReference type="InterPro" id="IPR008927">
    <property type="entry name" value="6-PGluconate_DH-like_C_sf"/>
</dbReference>
<feature type="binding site" evidence="9">
    <location>
        <position position="122"/>
    </location>
    <ligand>
        <name>substrate</name>
    </ligand>
</feature>
<feature type="binding site" evidence="7">
    <location>
        <position position="39"/>
    </location>
    <ligand>
        <name>NADPH</name>
        <dbReference type="ChEBI" id="CHEBI:57783"/>
    </ligand>
</feature>
<feature type="binding site" evidence="7">
    <location>
        <position position="269"/>
    </location>
    <ligand>
        <name>NADPH</name>
        <dbReference type="ChEBI" id="CHEBI:57783"/>
    </ligand>
</feature>
<dbReference type="UniPathway" id="UPA00940"/>
<dbReference type="EC" id="1.1.1.94" evidence="7"/>
<feature type="binding site" evidence="7">
    <location>
        <position position="122"/>
    </location>
    <ligand>
        <name>NADPH</name>
        <dbReference type="ChEBI" id="CHEBI:57783"/>
    </ligand>
</feature>
<keyword evidence="2 7" id="KW-0444">Lipid biosynthesis</keyword>
<dbReference type="InterPro" id="IPR013328">
    <property type="entry name" value="6PGD_dom2"/>
</dbReference>
<feature type="binding site" evidence="7">
    <location>
        <position position="154"/>
    </location>
    <ligand>
        <name>NADPH</name>
        <dbReference type="ChEBI" id="CHEBI:57783"/>
    </ligand>
</feature>
<name>G2I2R7_KOMMN</name>
<dbReference type="GO" id="GO:0005975">
    <property type="term" value="P:carbohydrate metabolic process"/>
    <property type="evidence" value="ECO:0007669"/>
    <property type="project" value="InterPro"/>
</dbReference>
<evidence type="ECO:0000256" key="9">
    <source>
        <dbReference type="PIRSR" id="PIRSR000114-2"/>
    </source>
</evidence>
<dbReference type="PIRSF" id="PIRSF000114">
    <property type="entry name" value="Glycerol-3-P_dh"/>
    <property type="match status" value="1"/>
</dbReference>
<dbReference type="GO" id="GO:0006650">
    <property type="term" value="P:glycerophospholipid metabolic process"/>
    <property type="evidence" value="ECO:0007669"/>
    <property type="project" value="UniProtKB-UniRule"/>
</dbReference>
<dbReference type="Pfam" id="PF01210">
    <property type="entry name" value="NAD_Gly3P_dh_N"/>
    <property type="match status" value="1"/>
</dbReference>
<dbReference type="Pfam" id="PF07479">
    <property type="entry name" value="NAD_Gly3P_dh_C"/>
    <property type="match status" value="1"/>
</dbReference>
<evidence type="ECO:0000256" key="2">
    <source>
        <dbReference type="ARBA" id="ARBA00022516"/>
    </source>
</evidence>
<feature type="binding site" evidence="7">
    <location>
        <position position="269"/>
    </location>
    <ligand>
        <name>sn-glycerol 3-phosphate</name>
        <dbReference type="ChEBI" id="CHEBI:57597"/>
    </ligand>
</feature>
<dbReference type="Gene3D" id="1.10.1040.10">
    <property type="entry name" value="N-(1-d-carboxylethyl)-l-norvaline Dehydrogenase, domain 2"/>
    <property type="match status" value="1"/>
</dbReference>
<dbReference type="AlphaFoldDB" id="G2I2R7"/>
<feature type="binding site" evidence="7">
    <location>
        <position position="205"/>
    </location>
    <ligand>
        <name>sn-glycerol 3-phosphate</name>
        <dbReference type="ChEBI" id="CHEBI:57597"/>
    </ligand>
</feature>
<dbReference type="PATRIC" id="fig|634177.7.peg.2941"/>
<feature type="binding site" evidence="7">
    <location>
        <position position="270"/>
    </location>
    <ligand>
        <name>sn-glycerol 3-phosphate</name>
        <dbReference type="ChEBI" id="CHEBI:57597"/>
    </ligand>
</feature>
<feature type="active site" description="Proton acceptor" evidence="7 8">
    <location>
        <position position="205"/>
    </location>
</feature>
<dbReference type="NCBIfam" id="NF000940">
    <property type="entry name" value="PRK00094.1-2"/>
    <property type="match status" value="1"/>
</dbReference>
<dbReference type="KEGG" id="gxy:GLX_26340"/>
<evidence type="ECO:0000256" key="8">
    <source>
        <dbReference type="PIRSR" id="PIRSR000114-1"/>
    </source>
</evidence>
<dbReference type="GO" id="GO:0141152">
    <property type="term" value="F:glycerol-3-phosphate dehydrogenase (NAD+) activity"/>
    <property type="evidence" value="ECO:0007669"/>
    <property type="project" value="RHEA"/>
</dbReference>
<evidence type="ECO:0000259" key="14">
    <source>
        <dbReference type="Pfam" id="PF07479"/>
    </source>
</evidence>
<evidence type="ECO:0000256" key="7">
    <source>
        <dbReference type="HAMAP-Rule" id="MF_00394"/>
    </source>
</evidence>
<keyword evidence="3 7" id="KW-0560">Oxidoreductase</keyword>
<feature type="domain" description="Glycerol-3-phosphate dehydrogenase NAD-dependent C-terminal" evidence="14">
    <location>
        <begin position="194"/>
        <end position="333"/>
    </location>
</feature>
<protein>
    <recommendedName>
        <fullName evidence="7">Glycerol-3-phosphate dehydrogenase [NAD(P)+]</fullName>
        <ecNumber evidence="7">1.1.1.94</ecNumber>
    </recommendedName>
    <alternativeName>
        <fullName evidence="7">NAD(P)(+)-dependent glycerol-3-phosphate dehydrogenase</fullName>
    </alternativeName>
    <alternativeName>
        <fullName evidence="7">NAD(P)H-dependent dihydroxyacetone-phosphate reductase</fullName>
    </alternativeName>
</protein>
<feature type="binding site" evidence="7">
    <location>
        <position position="268"/>
    </location>
    <ligand>
        <name>sn-glycerol 3-phosphate</name>
        <dbReference type="ChEBI" id="CHEBI:57597"/>
    </ligand>
</feature>
<dbReference type="GO" id="GO:0008654">
    <property type="term" value="P:phospholipid biosynthetic process"/>
    <property type="evidence" value="ECO:0007669"/>
    <property type="project" value="UniProtKB-KW"/>
</dbReference>
<dbReference type="GO" id="GO:0141153">
    <property type="term" value="F:glycerol-3-phosphate dehydrogenase (NADP+) activity"/>
    <property type="evidence" value="ECO:0007669"/>
    <property type="project" value="RHEA"/>
</dbReference>
<dbReference type="InterPro" id="IPR011128">
    <property type="entry name" value="G3P_DH_NAD-dep_N"/>
</dbReference>
<keyword evidence="7" id="KW-0547">Nucleotide-binding</keyword>
<evidence type="ECO:0000256" key="6">
    <source>
        <dbReference type="ARBA" id="ARBA00023264"/>
    </source>
</evidence>
<feature type="binding site" evidence="9">
    <location>
        <begin position="269"/>
        <end position="270"/>
    </location>
    <ligand>
        <name>substrate</name>
    </ligand>
</feature>
<keyword evidence="7" id="KW-0521">NADP</keyword>
<evidence type="ECO:0000256" key="1">
    <source>
        <dbReference type="ARBA" id="ARBA00011009"/>
    </source>
</evidence>
<dbReference type="InterPro" id="IPR006168">
    <property type="entry name" value="G3P_DH_NAD-dep"/>
</dbReference>
<evidence type="ECO:0000313" key="15">
    <source>
        <dbReference type="EMBL" id="BAK85046.1"/>
    </source>
</evidence>
<dbReference type="GO" id="GO:0046167">
    <property type="term" value="P:glycerol-3-phosphate biosynthetic process"/>
    <property type="evidence" value="ECO:0007669"/>
    <property type="project" value="UniProtKB-UniRule"/>
</dbReference>
<keyword evidence="5 7" id="KW-0594">Phospholipid biosynthesis</keyword>
<feature type="binding site" evidence="7">
    <location>
        <position position="295"/>
    </location>
    <ligand>
        <name>NADPH</name>
        <dbReference type="ChEBI" id="CHEBI:57783"/>
    </ligand>
</feature>
<comment type="similarity">
    <text evidence="1 7 11">Belongs to the NAD-dependent glycerol-3-phosphate dehydrogenase family.</text>
</comment>
<evidence type="ECO:0000256" key="3">
    <source>
        <dbReference type="ARBA" id="ARBA00023002"/>
    </source>
</evidence>
<dbReference type="HOGENOM" id="CLU_033449_0_2_5"/>
<dbReference type="PANTHER" id="PTHR11728">
    <property type="entry name" value="GLYCEROL-3-PHOSPHATE DEHYDROGENASE"/>
    <property type="match status" value="1"/>
</dbReference>
<dbReference type="EMBL" id="AP012159">
    <property type="protein sequence ID" value="BAK85046.1"/>
    <property type="molecule type" value="Genomic_DNA"/>
</dbReference>
<evidence type="ECO:0000256" key="12">
    <source>
        <dbReference type="RuleBase" id="RU000439"/>
    </source>
</evidence>
<feature type="binding site" evidence="7">
    <location>
        <position position="59"/>
    </location>
    <ligand>
        <name>NADPH</name>
        <dbReference type="ChEBI" id="CHEBI:57783"/>
    </ligand>
</feature>
<dbReference type="GO" id="GO:0051287">
    <property type="term" value="F:NAD binding"/>
    <property type="evidence" value="ECO:0007669"/>
    <property type="project" value="InterPro"/>
</dbReference>
<dbReference type="SUPFAM" id="SSF51735">
    <property type="entry name" value="NAD(P)-binding Rossmann-fold domains"/>
    <property type="match status" value="1"/>
</dbReference>
<feature type="binding site" evidence="10">
    <location>
        <begin position="35"/>
        <end position="40"/>
    </location>
    <ligand>
        <name>NAD(+)</name>
        <dbReference type="ChEBI" id="CHEBI:57540"/>
    </ligand>
</feature>
<dbReference type="Gene3D" id="3.40.50.720">
    <property type="entry name" value="NAD(P)-binding Rossmann-like Domain"/>
    <property type="match status" value="1"/>
</dbReference>
<comment type="catalytic activity">
    <reaction evidence="7 12">
        <text>sn-glycerol 3-phosphate + NADP(+) = dihydroxyacetone phosphate + NADPH + H(+)</text>
        <dbReference type="Rhea" id="RHEA:11096"/>
        <dbReference type="ChEBI" id="CHEBI:15378"/>
        <dbReference type="ChEBI" id="CHEBI:57597"/>
        <dbReference type="ChEBI" id="CHEBI:57642"/>
        <dbReference type="ChEBI" id="CHEBI:57783"/>
        <dbReference type="ChEBI" id="CHEBI:58349"/>
        <dbReference type="EC" id="1.1.1.94"/>
    </reaction>
</comment>
<keyword evidence="4 7" id="KW-0443">Lipid metabolism</keyword>
<comment type="subcellular location">
    <subcellularLocation>
        <location evidence="7">Cytoplasm</location>
    </subcellularLocation>
</comment>
<dbReference type="PRINTS" id="PR00077">
    <property type="entry name" value="GPDHDRGNASE"/>
</dbReference>
<feature type="binding site" evidence="7">
    <location>
        <position position="122"/>
    </location>
    <ligand>
        <name>sn-glycerol 3-phosphate</name>
        <dbReference type="ChEBI" id="CHEBI:57597"/>
    </ligand>
</feature>
<feature type="binding site" evidence="10">
    <location>
        <position position="269"/>
    </location>
    <ligand>
        <name>NAD(+)</name>
        <dbReference type="ChEBI" id="CHEBI:57540"/>
    </ligand>
</feature>
<feature type="binding site" evidence="10">
    <location>
        <position position="154"/>
    </location>
    <ligand>
        <name>NAD(+)</name>
        <dbReference type="ChEBI" id="CHEBI:57540"/>
    </ligand>
</feature>
<feature type="binding site" evidence="7">
    <location>
        <position position="258"/>
    </location>
    <ligand>
        <name>sn-glycerol 3-phosphate</name>
        <dbReference type="ChEBI" id="CHEBI:57597"/>
    </ligand>
</feature>
<dbReference type="SUPFAM" id="SSF48179">
    <property type="entry name" value="6-phosphogluconate dehydrogenase C-terminal domain-like"/>
    <property type="match status" value="1"/>
</dbReference>
<evidence type="ECO:0000256" key="5">
    <source>
        <dbReference type="ARBA" id="ARBA00023209"/>
    </source>
</evidence>
<sequence>MTGALRLREQRLPDMAHDRQGNERMAHTARIAVIGAGAWGTALALQAARAGAEVSLWARDPTTMSAGRVMPRLPGYALPQAITVTSTLPHQADLILLACPTQHLRETARTVPPCAPLIACCKGIEQATGLMPLQVLAELFPHSVLGVLSGPNFAHEVAAGLPAAAVLASTERTQARRLADLLTTPAFRLYASDDPTGVQIGGAAKNVVAIAAGAAMGAKLGENARAALITRSIAELGRLSHAVGGRPETLSGLAGIGDLLLTCTGLASRNYRLGLAIGKGSPAQEAANTLEGVAEGMATAPALHQLALRHGVNAPVIATVSHLLAGTITMTDASRQLQARPVGHEFA</sequence>
<dbReference type="Proteomes" id="UP000009044">
    <property type="component" value="Chromosome"/>
</dbReference>
<dbReference type="NCBIfam" id="NF000942">
    <property type="entry name" value="PRK00094.1-4"/>
    <property type="match status" value="1"/>
</dbReference>
<evidence type="ECO:0000256" key="4">
    <source>
        <dbReference type="ARBA" id="ARBA00023098"/>
    </source>
</evidence>
<dbReference type="InterPro" id="IPR036291">
    <property type="entry name" value="NAD(P)-bd_dom_sf"/>
</dbReference>
<gene>
    <name evidence="7" type="primary">gpsA</name>
    <name evidence="15" type="ordered locus">GLX_26340</name>
</gene>
<dbReference type="GO" id="GO:0005829">
    <property type="term" value="C:cytosol"/>
    <property type="evidence" value="ECO:0007669"/>
    <property type="project" value="TreeGrafter"/>
</dbReference>
<dbReference type="GO" id="GO:0046168">
    <property type="term" value="P:glycerol-3-phosphate catabolic process"/>
    <property type="evidence" value="ECO:0007669"/>
    <property type="project" value="InterPro"/>
</dbReference>
<dbReference type="HAMAP" id="MF_00394">
    <property type="entry name" value="NAD_Glyc3P_dehydrog"/>
    <property type="match status" value="1"/>
</dbReference>
<keyword evidence="7" id="KW-0963">Cytoplasm</keyword>
<evidence type="ECO:0000256" key="10">
    <source>
        <dbReference type="PIRSR" id="PIRSR000114-3"/>
    </source>
</evidence>
<comment type="pathway">
    <text evidence="7">Membrane lipid metabolism; glycerophospholipid metabolism.</text>
</comment>
<dbReference type="PROSITE" id="PS00957">
    <property type="entry name" value="NAD_G3PDH"/>
    <property type="match status" value="1"/>
</dbReference>
<feature type="domain" description="Glycerol-3-phosphate dehydrogenase NAD-dependent N-terminal" evidence="13">
    <location>
        <begin position="31"/>
        <end position="173"/>
    </location>
</feature>
<dbReference type="eggNOG" id="COG0240">
    <property type="taxonomic scope" value="Bacteria"/>
</dbReference>
<organism evidence="15 16">
    <name type="scientific">Komagataeibacter medellinensis (strain NBRC 3288 / BCRC 11682 / LMG 1693 / Kondo 51)</name>
    <name type="common">Gluconacetobacter medellinensis</name>
    <dbReference type="NCBI Taxonomy" id="634177"/>
    <lineage>
        <taxon>Bacteria</taxon>
        <taxon>Pseudomonadati</taxon>
        <taxon>Pseudomonadota</taxon>
        <taxon>Alphaproteobacteria</taxon>
        <taxon>Acetobacterales</taxon>
        <taxon>Acetobacteraceae</taxon>
        <taxon>Komagataeibacter</taxon>
    </lineage>
</organism>
<evidence type="ECO:0000259" key="13">
    <source>
        <dbReference type="Pfam" id="PF01210"/>
    </source>
</evidence>
<dbReference type="InterPro" id="IPR006109">
    <property type="entry name" value="G3P_DH_NAD-dep_C"/>
</dbReference>
<feature type="binding site" evidence="7">
    <location>
        <position position="150"/>
    </location>
    <ligand>
        <name>sn-glycerol 3-phosphate</name>
        <dbReference type="ChEBI" id="CHEBI:57597"/>
    </ligand>
</feature>
<comment type="function">
    <text evidence="7">Catalyzes the reduction of the glycolytic intermediate dihydroxyacetone phosphate (DHAP) to sn-glycerol 3-phosphate (G3P), the key precursor for phospholipid synthesis.</text>
</comment>
<evidence type="ECO:0000313" key="16">
    <source>
        <dbReference type="Proteomes" id="UP000009044"/>
    </source>
</evidence>
<comment type="catalytic activity">
    <reaction evidence="7">
        <text>sn-glycerol 3-phosphate + NAD(+) = dihydroxyacetone phosphate + NADH + H(+)</text>
        <dbReference type="Rhea" id="RHEA:11092"/>
        <dbReference type="ChEBI" id="CHEBI:15378"/>
        <dbReference type="ChEBI" id="CHEBI:57540"/>
        <dbReference type="ChEBI" id="CHEBI:57597"/>
        <dbReference type="ChEBI" id="CHEBI:57642"/>
        <dbReference type="ChEBI" id="CHEBI:57945"/>
        <dbReference type="EC" id="1.1.1.94"/>
    </reaction>
</comment>
<feature type="binding site" evidence="7">
    <location>
        <position position="293"/>
    </location>
    <ligand>
        <name>NADPH</name>
        <dbReference type="ChEBI" id="CHEBI:57783"/>
    </ligand>
</feature>
<evidence type="ECO:0000256" key="11">
    <source>
        <dbReference type="RuleBase" id="RU000437"/>
    </source>
</evidence>
<proteinExistence type="inferred from homology"/>
<keyword evidence="7 10" id="KW-0520">NAD</keyword>
<accession>G2I2R7</accession>